<evidence type="ECO:0000313" key="6">
    <source>
        <dbReference type="EMBL" id="BCI50746.1"/>
    </source>
</evidence>
<keyword evidence="3" id="KW-0238">DNA-binding</keyword>
<organism evidence="6 7">
    <name type="scientific">Mycolicibacterium litorale</name>
    <dbReference type="NCBI Taxonomy" id="758802"/>
    <lineage>
        <taxon>Bacteria</taxon>
        <taxon>Bacillati</taxon>
        <taxon>Actinomycetota</taxon>
        <taxon>Actinomycetes</taxon>
        <taxon>Mycobacteriales</taxon>
        <taxon>Mycobacteriaceae</taxon>
        <taxon>Mycolicibacterium</taxon>
    </lineage>
</organism>
<dbReference type="Gene3D" id="3.90.220.20">
    <property type="entry name" value="DNA methylase specificity domains"/>
    <property type="match status" value="2"/>
</dbReference>
<comment type="similarity">
    <text evidence="1">Belongs to the type-I restriction system S methylase family.</text>
</comment>
<dbReference type="CDD" id="cd16961">
    <property type="entry name" value="RMtype1_S_TRD-CR_like"/>
    <property type="match status" value="1"/>
</dbReference>
<evidence type="ECO:0000259" key="5">
    <source>
        <dbReference type="Pfam" id="PF01420"/>
    </source>
</evidence>
<evidence type="ECO:0000313" key="7">
    <source>
        <dbReference type="Proteomes" id="UP000515734"/>
    </source>
</evidence>
<evidence type="ECO:0000256" key="4">
    <source>
        <dbReference type="SAM" id="Coils"/>
    </source>
</evidence>
<accession>A0A6S6NYM6</accession>
<name>A0A6S6NYM6_9MYCO</name>
<dbReference type="REBASE" id="408795">
    <property type="entry name" value="S.Mli18ORF230P"/>
</dbReference>
<keyword evidence="2" id="KW-0680">Restriction system</keyword>
<evidence type="ECO:0000256" key="2">
    <source>
        <dbReference type="ARBA" id="ARBA00022747"/>
    </source>
</evidence>
<protein>
    <submittedName>
        <fullName evidence="6">Polypeptide HsdS</fullName>
    </submittedName>
</protein>
<reference evidence="6 7" key="1">
    <citation type="submission" date="2020-07" db="EMBL/GenBank/DDBJ databases">
        <title>Complete genome sequence of Mycolicibacterium litorale like strain isolated from cardiac implantable electronic device infection.</title>
        <authorList>
            <person name="Fukano H."/>
            <person name="Miyama H."/>
            <person name="Hoshino Y."/>
        </authorList>
    </citation>
    <scope>NUCLEOTIDE SEQUENCE [LARGE SCALE GENOMIC DNA]</scope>
    <source>
        <strain evidence="6 7">NIIDNTM18</strain>
    </source>
</reference>
<dbReference type="InterPro" id="IPR052021">
    <property type="entry name" value="Type-I_RS_S_subunit"/>
</dbReference>
<dbReference type="Pfam" id="PF01420">
    <property type="entry name" value="Methylase_S"/>
    <property type="match status" value="2"/>
</dbReference>
<evidence type="ECO:0000256" key="1">
    <source>
        <dbReference type="ARBA" id="ARBA00010923"/>
    </source>
</evidence>
<dbReference type="InterPro" id="IPR044946">
    <property type="entry name" value="Restrct_endonuc_typeI_TRD_sf"/>
</dbReference>
<dbReference type="PANTHER" id="PTHR30408:SF12">
    <property type="entry name" value="TYPE I RESTRICTION ENZYME MJAVIII SPECIFICITY SUBUNIT"/>
    <property type="match status" value="1"/>
</dbReference>
<gene>
    <name evidence="6" type="primary">hsdS</name>
    <name evidence="6" type="ORF">NIIDNTM18_00240</name>
</gene>
<dbReference type="PANTHER" id="PTHR30408">
    <property type="entry name" value="TYPE-1 RESTRICTION ENZYME ECOKI SPECIFICITY PROTEIN"/>
    <property type="match status" value="1"/>
</dbReference>
<sequence>MTLGKMLQSNKSGDDTFANYMRAANVQPDGVLMLEPKQMWFSGKELDVLTLRRGDVVVVEGGVGGYGRAAYLSEDLEGWGFQNSINRLRPAADTDGRFLAYYLIALRAAGFIERYCNVVSMPHLTAEKLAAIPAPIPPADEQRAIADFLDRETARIDTLIEEQQQLVELLRERREATINAVFPDGGAETSRLRYSIDLAQTGPFGTQLSSTEYVEGGVPVINPTHLQNRSIFPDRAITVTTEKAEELSRFSFQTGDVVLGRKGEVDKSALVTEVEQGYICGSDSMLLRPSQNTDSKYLWWFLQSPSAHAQLERWSVGSTVAGLNQTAISMIVLPLPPFHEQRGTVAYLDDQTAKIDMLIAETERFIELSQERRSALITAAVTGQIDVRGEVA</sequence>
<dbReference type="GO" id="GO:0009307">
    <property type="term" value="P:DNA restriction-modification system"/>
    <property type="evidence" value="ECO:0007669"/>
    <property type="project" value="UniProtKB-KW"/>
</dbReference>
<dbReference type="GO" id="GO:0003677">
    <property type="term" value="F:DNA binding"/>
    <property type="evidence" value="ECO:0007669"/>
    <property type="project" value="UniProtKB-KW"/>
</dbReference>
<dbReference type="SUPFAM" id="SSF116734">
    <property type="entry name" value="DNA methylase specificity domain"/>
    <property type="match status" value="2"/>
</dbReference>
<feature type="domain" description="Type I restriction modification DNA specificity" evidence="5">
    <location>
        <begin position="208"/>
        <end position="356"/>
    </location>
</feature>
<keyword evidence="4" id="KW-0175">Coiled coil</keyword>
<dbReference type="EMBL" id="AP023287">
    <property type="protein sequence ID" value="BCI50746.1"/>
    <property type="molecule type" value="Genomic_DNA"/>
</dbReference>
<dbReference type="AlphaFoldDB" id="A0A6S6NYM6"/>
<proteinExistence type="inferred from homology"/>
<dbReference type="InterPro" id="IPR000055">
    <property type="entry name" value="Restrct_endonuc_typeI_TRD"/>
</dbReference>
<evidence type="ECO:0000256" key="3">
    <source>
        <dbReference type="ARBA" id="ARBA00023125"/>
    </source>
</evidence>
<feature type="coiled-coil region" evidence="4">
    <location>
        <begin position="149"/>
        <end position="180"/>
    </location>
</feature>
<feature type="domain" description="Type I restriction modification DNA specificity" evidence="5">
    <location>
        <begin position="54"/>
        <end position="167"/>
    </location>
</feature>
<dbReference type="Proteomes" id="UP000515734">
    <property type="component" value="Chromosome"/>
</dbReference>